<proteinExistence type="predicted"/>
<dbReference type="EMBL" id="GBXM01029472">
    <property type="protein sequence ID" value="JAH79105.1"/>
    <property type="molecule type" value="Transcribed_RNA"/>
</dbReference>
<protein>
    <submittedName>
        <fullName evidence="2">Uncharacterized protein</fullName>
    </submittedName>
</protein>
<evidence type="ECO:0000313" key="2">
    <source>
        <dbReference type="EMBL" id="JAH79105.1"/>
    </source>
</evidence>
<organism evidence="2">
    <name type="scientific">Anguilla anguilla</name>
    <name type="common">European freshwater eel</name>
    <name type="synonym">Muraena anguilla</name>
    <dbReference type="NCBI Taxonomy" id="7936"/>
    <lineage>
        <taxon>Eukaryota</taxon>
        <taxon>Metazoa</taxon>
        <taxon>Chordata</taxon>
        <taxon>Craniata</taxon>
        <taxon>Vertebrata</taxon>
        <taxon>Euteleostomi</taxon>
        <taxon>Actinopterygii</taxon>
        <taxon>Neopterygii</taxon>
        <taxon>Teleostei</taxon>
        <taxon>Anguilliformes</taxon>
        <taxon>Anguillidae</taxon>
        <taxon>Anguilla</taxon>
    </lineage>
</organism>
<feature type="compositionally biased region" description="Polar residues" evidence="1">
    <location>
        <begin position="16"/>
        <end position="26"/>
    </location>
</feature>
<accession>A0A0E9VNW1</accession>
<feature type="region of interest" description="Disordered" evidence="1">
    <location>
        <begin position="1"/>
        <end position="26"/>
    </location>
</feature>
<reference evidence="2" key="1">
    <citation type="submission" date="2014-11" db="EMBL/GenBank/DDBJ databases">
        <authorList>
            <person name="Amaro Gonzalez C."/>
        </authorList>
    </citation>
    <scope>NUCLEOTIDE SEQUENCE</scope>
</reference>
<evidence type="ECO:0000256" key="1">
    <source>
        <dbReference type="SAM" id="MobiDB-lite"/>
    </source>
</evidence>
<reference evidence="2" key="2">
    <citation type="journal article" date="2015" name="Fish Shellfish Immunol.">
        <title>Early steps in the European eel (Anguilla anguilla)-Vibrio vulnificus interaction in the gills: Role of the RtxA13 toxin.</title>
        <authorList>
            <person name="Callol A."/>
            <person name="Pajuelo D."/>
            <person name="Ebbesson L."/>
            <person name="Teles M."/>
            <person name="MacKenzie S."/>
            <person name="Amaro C."/>
        </authorList>
    </citation>
    <scope>NUCLEOTIDE SEQUENCE</scope>
</reference>
<dbReference type="AlphaFoldDB" id="A0A0E9VNW1"/>
<name>A0A0E9VNW1_ANGAN</name>
<sequence>MNGSGGVEERWWGVKSNGTHPTSSNPLTDKYLLILSQIDDTTSPEAFQDPTVSIAPHSPVTDRRYHTPQCFIRQKIPHTPNL</sequence>